<comment type="caution">
    <text evidence="8">The sequence shown here is derived from an EMBL/GenBank/DDBJ whole genome shotgun (WGS) entry which is preliminary data.</text>
</comment>
<feature type="chain" id="PRO_5045004085" description="Cytochrome c-type biogenesis protein" evidence="5">
    <location>
        <begin position="32"/>
        <end position="174"/>
    </location>
</feature>
<dbReference type="Pfam" id="PF03918">
    <property type="entry name" value="CcmH"/>
    <property type="match status" value="1"/>
</dbReference>
<feature type="region of interest" description="Disordered" evidence="6">
    <location>
        <begin position="145"/>
        <end position="174"/>
    </location>
</feature>
<reference evidence="9" key="1">
    <citation type="journal article" date="2019" name="Int. J. Syst. Evol. Microbiol.">
        <title>The Global Catalogue of Microorganisms (GCM) 10K type strain sequencing project: providing services to taxonomists for standard genome sequencing and annotation.</title>
        <authorList>
            <consortium name="The Broad Institute Genomics Platform"/>
            <consortium name="The Broad Institute Genome Sequencing Center for Infectious Disease"/>
            <person name="Wu L."/>
            <person name="Ma J."/>
        </authorList>
    </citation>
    <scope>NUCLEOTIDE SEQUENCE [LARGE SCALE GENOMIC DNA]</scope>
    <source>
        <strain evidence="9">JCM 4087</strain>
    </source>
</reference>
<evidence type="ECO:0000313" key="8">
    <source>
        <dbReference type="EMBL" id="MFC5864767.1"/>
    </source>
</evidence>
<comment type="similarity">
    <text evidence="1 5">Belongs to the CcmH/CycL/Ccl2/NrfF family.</text>
</comment>
<dbReference type="InterPro" id="IPR005616">
    <property type="entry name" value="CcmH/CycL/Ccl2/NrfF_N"/>
</dbReference>
<keyword evidence="5" id="KW-0472">Membrane</keyword>
<accession>A0ABW1ELY0</accession>
<dbReference type="Gene3D" id="1.10.8.640">
    <property type="entry name" value="Cytochrome C biogenesis protein"/>
    <property type="match status" value="1"/>
</dbReference>
<evidence type="ECO:0000256" key="4">
    <source>
        <dbReference type="ARBA" id="ARBA00023004"/>
    </source>
</evidence>
<keyword evidence="9" id="KW-1185">Reference proteome</keyword>
<evidence type="ECO:0000256" key="6">
    <source>
        <dbReference type="SAM" id="MobiDB-lite"/>
    </source>
</evidence>
<evidence type="ECO:0000313" key="9">
    <source>
        <dbReference type="Proteomes" id="UP001596091"/>
    </source>
</evidence>
<keyword evidence="5" id="KW-0812">Transmembrane</keyword>
<evidence type="ECO:0000256" key="5">
    <source>
        <dbReference type="RuleBase" id="RU364112"/>
    </source>
</evidence>
<keyword evidence="5" id="KW-1133">Transmembrane helix</keyword>
<keyword evidence="4 5" id="KW-0408">Iron</keyword>
<dbReference type="RefSeq" id="WP_263332586.1">
    <property type="nucleotide sequence ID" value="NZ_JAGSYH010000001.1"/>
</dbReference>
<dbReference type="Proteomes" id="UP001596091">
    <property type="component" value="Unassembled WGS sequence"/>
</dbReference>
<feature type="compositionally biased region" description="Basic and acidic residues" evidence="6">
    <location>
        <begin position="158"/>
        <end position="174"/>
    </location>
</feature>
<proteinExistence type="inferred from homology"/>
<sequence length="174" mass="18967">MLTSHRNSWFSRFARPMQAIAVAVLVCLSLAATDTGDRFHKLGDKLMCTCGCAQMLLGCDHYGCPSRGEEMDRLRTGIASGQDDATILQGFVQEYGMVVLSAPPTKGFNLVAWIMPFAVSILALGGTALLVRNWIRQQPKLVSADSSVSATPSPTVDSDMRERIRRETNTEGEV</sequence>
<comment type="function">
    <text evidence="5">Possible subunit of a heme lyase.</text>
</comment>
<protein>
    <recommendedName>
        <fullName evidence="5">Cytochrome c-type biogenesis protein</fullName>
    </recommendedName>
</protein>
<feature type="transmembrane region" description="Helical" evidence="5">
    <location>
        <begin position="110"/>
        <end position="131"/>
    </location>
</feature>
<feature type="compositionally biased region" description="Polar residues" evidence="6">
    <location>
        <begin position="145"/>
        <end position="156"/>
    </location>
</feature>
<dbReference type="InterPro" id="IPR038297">
    <property type="entry name" value="CcmH/CycL/NrfF/Ccl2_sf"/>
</dbReference>
<evidence type="ECO:0000259" key="7">
    <source>
        <dbReference type="Pfam" id="PF03918"/>
    </source>
</evidence>
<name>A0ABW1ELY0_9BACT</name>
<evidence type="ECO:0000256" key="1">
    <source>
        <dbReference type="ARBA" id="ARBA00010342"/>
    </source>
</evidence>
<evidence type="ECO:0000256" key="3">
    <source>
        <dbReference type="ARBA" id="ARBA00022723"/>
    </source>
</evidence>
<keyword evidence="5" id="KW-0732">Signal</keyword>
<keyword evidence="2 5" id="KW-0349">Heme</keyword>
<evidence type="ECO:0000256" key="2">
    <source>
        <dbReference type="ARBA" id="ARBA00022617"/>
    </source>
</evidence>
<feature type="signal peptide" evidence="5">
    <location>
        <begin position="1"/>
        <end position="31"/>
    </location>
</feature>
<organism evidence="8 9">
    <name type="scientific">Acidicapsa dinghuensis</name>
    <dbReference type="NCBI Taxonomy" id="2218256"/>
    <lineage>
        <taxon>Bacteria</taxon>
        <taxon>Pseudomonadati</taxon>
        <taxon>Acidobacteriota</taxon>
        <taxon>Terriglobia</taxon>
        <taxon>Terriglobales</taxon>
        <taxon>Acidobacteriaceae</taxon>
        <taxon>Acidicapsa</taxon>
    </lineage>
</organism>
<dbReference type="EMBL" id="JBHSPH010000010">
    <property type="protein sequence ID" value="MFC5864767.1"/>
    <property type="molecule type" value="Genomic_DNA"/>
</dbReference>
<feature type="domain" description="CcmH/CycL/Ccl2/NrfF N-terminal" evidence="7">
    <location>
        <begin position="28"/>
        <end position="140"/>
    </location>
</feature>
<gene>
    <name evidence="8" type="ORF">ACFPT7_20835</name>
</gene>
<keyword evidence="3 5" id="KW-0479">Metal-binding</keyword>